<proteinExistence type="predicted"/>
<reference evidence="1 2" key="1">
    <citation type="submission" date="2015-09" db="EMBL/GenBank/DDBJ databases">
        <title>Genome sequencing project for genomic taxonomy and phylogenomics of Bacillus-like bacteria.</title>
        <authorList>
            <person name="Liu B."/>
            <person name="Wang J."/>
            <person name="Zhu Y."/>
            <person name="Liu G."/>
            <person name="Chen Q."/>
            <person name="Chen Z."/>
            <person name="Lan J."/>
            <person name="Che J."/>
            <person name="Ge C."/>
            <person name="Shi H."/>
            <person name="Pan Z."/>
            <person name="Liu X."/>
        </authorList>
    </citation>
    <scope>NUCLEOTIDE SEQUENCE [LARGE SCALE GENOMIC DNA]</scope>
    <source>
        <strain evidence="1 2">LMG 18435</strain>
    </source>
</reference>
<dbReference type="Proteomes" id="UP000051888">
    <property type="component" value="Unassembled WGS sequence"/>
</dbReference>
<dbReference type="AlphaFoldDB" id="A0A0Q3TKW9"/>
<dbReference type="STRING" id="157838.AN964_14830"/>
<organism evidence="1 2">
    <name type="scientific">Heyndrickxia shackletonii</name>
    <dbReference type="NCBI Taxonomy" id="157838"/>
    <lineage>
        <taxon>Bacteria</taxon>
        <taxon>Bacillati</taxon>
        <taxon>Bacillota</taxon>
        <taxon>Bacilli</taxon>
        <taxon>Bacillales</taxon>
        <taxon>Bacillaceae</taxon>
        <taxon>Heyndrickxia</taxon>
    </lineage>
</organism>
<accession>A0A0Q3TKW9</accession>
<keyword evidence="2" id="KW-1185">Reference proteome</keyword>
<dbReference type="EMBL" id="LJJC01000004">
    <property type="protein sequence ID" value="KQL54646.1"/>
    <property type="molecule type" value="Genomic_DNA"/>
</dbReference>
<evidence type="ECO:0000313" key="1">
    <source>
        <dbReference type="EMBL" id="KQL54646.1"/>
    </source>
</evidence>
<gene>
    <name evidence="1" type="ORF">AN964_14830</name>
</gene>
<dbReference type="PATRIC" id="fig|157838.3.peg.3292"/>
<evidence type="ECO:0000313" key="2">
    <source>
        <dbReference type="Proteomes" id="UP000051888"/>
    </source>
</evidence>
<evidence type="ECO:0008006" key="3">
    <source>
        <dbReference type="Google" id="ProtNLM"/>
    </source>
</evidence>
<protein>
    <recommendedName>
        <fullName evidence="3">Flagellar hook-length control protein-like C-terminal domain-containing protein</fullName>
    </recommendedName>
</protein>
<sequence length="531" mass="60635">MLSSIINGLQQLNTSDRSITFTFQKGKIFFATVKNIYPNNFALLQIGNQNLIAKLEVALKNGEAYWFQVDSDEGDIQLKLLSDKQQSGNEPSIILKQLSLPSTKANIDLVQFLSKEQIPFTKETVLKMSGMLSNSTDNKENLNIIKQMVAKGLTISESIFKSLYATENKEPIQNQIQLLELSLSNEEQTPIVKEMQSAIDTIKNIQNKQLATSLIQTLKDDTVSKTNDMQLISKSVLQKLGKELEDLSLYTKTKNSTNLIQNQNEFLTEKTAFISNPSISQKIVNNTVKVIEHYFSKEVPPENMLFTQQEKDYLTDILNTMKQTLNGKDVVKQFKEVTKSLGLFYEYQIAGNPAEHHVEEQLKPLLVKFLQESGHSQEVREIADSLVNKMNGQQIQMYDSSPIQHLFYEIPIQLFGFKTNLTMQWSGKKKEDGKIDPNYCHILFYLNLEHLHETIVEMKVQNRVINVNVYSESNVKEAAANIIPKLKNNLEELNYQLSAIHFMEIQSEKTTHIKKNTRNVNQAYNGVDLKI</sequence>
<comment type="caution">
    <text evidence="1">The sequence shown here is derived from an EMBL/GenBank/DDBJ whole genome shotgun (WGS) entry which is preliminary data.</text>
</comment>
<name>A0A0Q3TKW9_9BACI</name>
<dbReference type="RefSeq" id="WP_055740428.1">
    <property type="nucleotide sequence ID" value="NZ_JAAIWL010000003.1"/>
</dbReference>
<dbReference type="OrthoDB" id="2351076at2"/>